<keyword evidence="4 7" id="KW-0812">Transmembrane</keyword>
<keyword evidence="6 7" id="KW-0472">Membrane</keyword>
<evidence type="ECO:0000256" key="3">
    <source>
        <dbReference type="ARBA" id="ARBA00022475"/>
    </source>
</evidence>
<keyword evidence="3" id="KW-1003">Cell membrane</keyword>
<protein>
    <submittedName>
        <fullName evidence="8">DoxX family protein</fullName>
    </submittedName>
</protein>
<gene>
    <name evidence="8" type="ORF">RM552_14040</name>
</gene>
<organism evidence="8 9">
    <name type="scientific">Glaciecola petra</name>
    <dbReference type="NCBI Taxonomy" id="3075602"/>
    <lineage>
        <taxon>Bacteria</taxon>
        <taxon>Pseudomonadati</taxon>
        <taxon>Pseudomonadota</taxon>
        <taxon>Gammaproteobacteria</taxon>
        <taxon>Alteromonadales</taxon>
        <taxon>Alteromonadaceae</taxon>
        <taxon>Glaciecola</taxon>
    </lineage>
</organism>
<evidence type="ECO:0000256" key="1">
    <source>
        <dbReference type="ARBA" id="ARBA00004651"/>
    </source>
</evidence>
<comment type="caution">
    <text evidence="8">The sequence shown here is derived from an EMBL/GenBank/DDBJ whole genome shotgun (WGS) entry which is preliminary data.</text>
</comment>
<evidence type="ECO:0000256" key="7">
    <source>
        <dbReference type="SAM" id="Phobius"/>
    </source>
</evidence>
<reference evidence="8 9" key="1">
    <citation type="submission" date="2023-09" db="EMBL/GenBank/DDBJ databases">
        <authorList>
            <person name="Rey-Velasco X."/>
        </authorList>
    </citation>
    <scope>NUCLEOTIDE SEQUENCE [LARGE SCALE GENOMIC DNA]</scope>
    <source>
        <strain evidence="8 9">P117</strain>
    </source>
</reference>
<feature type="transmembrane region" description="Helical" evidence="7">
    <location>
        <begin position="12"/>
        <end position="31"/>
    </location>
</feature>
<name>A0ABU2ZX21_9ALTE</name>
<evidence type="ECO:0000313" key="8">
    <source>
        <dbReference type="EMBL" id="MDT0595972.1"/>
    </source>
</evidence>
<comment type="similarity">
    <text evidence="2">Belongs to the DoxX family.</text>
</comment>
<proteinExistence type="inferred from homology"/>
<dbReference type="Pfam" id="PF07681">
    <property type="entry name" value="DoxX"/>
    <property type="match status" value="1"/>
</dbReference>
<dbReference type="Proteomes" id="UP001253545">
    <property type="component" value="Unassembled WGS sequence"/>
</dbReference>
<keyword evidence="5 7" id="KW-1133">Transmembrane helix</keyword>
<dbReference type="PANTHER" id="PTHR33452">
    <property type="entry name" value="OXIDOREDUCTASE CATD-RELATED"/>
    <property type="match status" value="1"/>
</dbReference>
<feature type="transmembrane region" description="Helical" evidence="7">
    <location>
        <begin position="51"/>
        <end position="71"/>
    </location>
</feature>
<evidence type="ECO:0000256" key="4">
    <source>
        <dbReference type="ARBA" id="ARBA00022692"/>
    </source>
</evidence>
<evidence type="ECO:0000313" key="9">
    <source>
        <dbReference type="Proteomes" id="UP001253545"/>
    </source>
</evidence>
<accession>A0ABU2ZX21</accession>
<feature type="transmembrane region" description="Helical" evidence="7">
    <location>
        <begin position="78"/>
        <end position="98"/>
    </location>
</feature>
<evidence type="ECO:0000256" key="2">
    <source>
        <dbReference type="ARBA" id="ARBA00006679"/>
    </source>
</evidence>
<dbReference type="InterPro" id="IPR051907">
    <property type="entry name" value="DoxX-like_oxidoreductase"/>
</dbReference>
<dbReference type="RefSeq" id="WP_311369486.1">
    <property type="nucleotide sequence ID" value="NZ_JAVRHX010000004.1"/>
</dbReference>
<sequence>MAYQSNNGGLENISILIGRVLLGLYFLLPGIQKVLQFDTMLAYMTRHEVPFTQMLLVITLVLQIVAGLALISGFKVKVFAFSLAILTLIINFYMHNFWSLPEGGDVARETQNFVKNLGIFAGLMVLSGFGAGAISLDARSANRKNLF</sequence>
<dbReference type="EMBL" id="JAVRHX010000004">
    <property type="protein sequence ID" value="MDT0595972.1"/>
    <property type="molecule type" value="Genomic_DNA"/>
</dbReference>
<evidence type="ECO:0000256" key="5">
    <source>
        <dbReference type="ARBA" id="ARBA00022989"/>
    </source>
</evidence>
<feature type="transmembrane region" description="Helical" evidence="7">
    <location>
        <begin position="118"/>
        <end position="136"/>
    </location>
</feature>
<dbReference type="PANTHER" id="PTHR33452:SF1">
    <property type="entry name" value="INNER MEMBRANE PROTEIN YPHA-RELATED"/>
    <property type="match status" value="1"/>
</dbReference>
<comment type="subcellular location">
    <subcellularLocation>
        <location evidence="1">Cell membrane</location>
        <topology evidence="1">Multi-pass membrane protein</topology>
    </subcellularLocation>
</comment>
<evidence type="ECO:0000256" key="6">
    <source>
        <dbReference type="ARBA" id="ARBA00023136"/>
    </source>
</evidence>
<keyword evidence="9" id="KW-1185">Reference proteome</keyword>
<dbReference type="InterPro" id="IPR032808">
    <property type="entry name" value="DoxX"/>
</dbReference>